<evidence type="ECO:0000313" key="2">
    <source>
        <dbReference type="Proteomes" id="UP000243458"/>
    </source>
</evidence>
<dbReference type="AlphaFoldDB" id="H0I495"/>
<evidence type="ECO:0000313" key="1">
    <source>
        <dbReference type="EMBL" id="EHK62718.1"/>
    </source>
</evidence>
<dbReference type="Proteomes" id="UP000243458">
    <property type="component" value="Unassembled WGS sequence"/>
</dbReference>
<dbReference type="EMBL" id="AHAO01000003">
    <property type="protein sequence ID" value="EHK62718.1"/>
    <property type="molecule type" value="Genomic_DNA"/>
</dbReference>
<protein>
    <submittedName>
        <fullName evidence="1">Uncharacterized protein</fullName>
    </submittedName>
</protein>
<comment type="caution">
    <text evidence="1">The sequence shown here is derived from an EMBL/GenBank/DDBJ whole genome shotgun (WGS) entry which is preliminary data.</text>
</comment>
<accession>H0I495</accession>
<feature type="non-terminal residue" evidence="1">
    <location>
        <position position="1"/>
    </location>
</feature>
<gene>
    <name evidence="1" type="ORF">M3S_E04</name>
</gene>
<organism evidence="1 2">
    <name type="scientific">Sorghum bicolor</name>
    <name type="common">Sorghum</name>
    <name type="synonym">Sorghum vulgare</name>
    <dbReference type="NCBI Taxonomy" id="4558"/>
    <lineage>
        <taxon>Eukaryota</taxon>
        <taxon>Viridiplantae</taxon>
        <taxon>Streptophyta</taxon>
        <taxon>Embryophyta</taxon>
        <taxon>Tracheophyta</taxon>
        <taxon>Spermatophyta</taxon>
        <taxon>Magnoliopsida</taxon>
        <taxon>Liliopsida</taxon>
        <taxon>Poales</taxon>
        <taxon>Poaceae</taxon>
        <taxon>PACMAD clade</taxon>
        <taxon>Panicoideae</taxon>
        <taxon>Andropogonodae</taxon>
        <taxon>Andropogoneae</taxon>
        <taxon>Sorghinae</taxon>
        <taxon>Sorghum</taxon>
    </lineage>
</organism>
<name>H0I495_SORBI</name>
<sequence>AQNGLDLNHAPPAHQEIQLDLNEPADPMEVIINPVNPNHNGDFLEINDLLEEIEEHIPQAQELAPQQNLLQEANQNMQVIGFPLPALPDVLGEEIPLDEIIGQNNNF</sequence>
<proteinExistence type="predicted"/>
<reference evidence="1 2" key="1">
    <citation type="journal article" date="2011" name="Genome Biol.">
        <title>Genome-wide patterns of genetic variation in sweet and grain sorghum (Sorghum bicolor).</title>
        <authorList>
            <person name="Zheng L.Y."/>
            <person name="Guo X.S."/>
            <person name="He B."/>
            <person name="Sun L.J."/>
            <person name="Peng Y."/>
            <person name="Dong S.S."/>
            <person name="Liu T.F."/>
            <person name="Jiang S."/>
            <person name="Ramachandran S."/>
            <person name="Liu C.M."/>
            <person name="Jing H.C."/>
        </authorList>
    </citation>
    <scope>NUCLEOTIDE SEQUENCE [LARGE SCALE GENOMIC DNA]</scope>
    <source>
        <strain evidence="2">cv. E-Tian</strain>
    </source>
</reference>